<sequence length="366" mass="43028">MFDVSKLKNEIDQKEEKQSHSFFPFLQGSPYCILGWKKYRLFNNEINNFLSEFNKNFDVKVYVYEHEVIHIEDFFLWGFSFIQESPDRRDELSDILINKLMVIFKKYFYFEGECFLNNHREGFNNSLTPDLIKIYIDLVVSFEMEVNLKYNPPKTKSYNKSDFDMSAFDEPVKVSEFASIINEHMALNSTDDLIYRFAPDGYFSNKFRSNKYLREEFIPLLEFIRARKISEEAYIKLGVQDENYDAKIVDNEEELIIEITLGAPKHDYLYLSATQSNGVSVLPLKVLAHLKKEIDSLAGRIILSIEKKHNKNYDDERLLLVVVQSEYTYQNEAIVVDEVLKEVRGSISRGNFKEIVLMFGSKLHTL</sequence>
<comment type="caution">
    <text evidence="1">The sequence shown here is derived from an EMBL/GenBank/DDBJ whole genome shotgun (WGS) entry which is preliminary data.</text>
</comment>
<evidence type="ECO:0000313" key="2">
    <source>
        <dbReference type="Proteomes" id="UP000247551"/>
    </source>
</evidence>
<name>A0A318V3L8_9GAMM</name>
<dbReference type="Proteomes" id="UP000247551">
    <property type="component" value="Unassembled WGS sequence"/>
</dbReference>
<protein>
    <submittedName>
        <fullName evidence="1">Uncharacterized protein</fullName>
    </submittedName>
</protein>
<dbReference type="AlphaFoldDB" id="A0A318V3L8"/>
<evidence type="ECO:0000313" key="1">
    <source>
        <dbReference type="EMBL" id="PYF83432.1"/>
    </source>
</evidence>
<accession>A0A318V3L8</accession>
<proteinExistence type="predicted"/>
<gene>
    <name evidence="1" type="ORF">DFP75_102528</name>
</gene>
<reference evidence="1 2" key="1">
    <citation type="submission" date="2018-06" db="EMBL/GenBank/DDBJ databases">
        <title>Genomic Encyclopedia of Type Strains, Phase III (KMG-III): the genomes of soil and plant-associated and newly described type strains.</title>
        <authorList>
            <person name="Whitman W."/>
        </authorList>
    </citation>
    <scope>NUCLEOTIDE SEQUENCE [LARGE SCALE GENOMIC DNA]</scope>
    <source>
        <strain evidence="1 2">CECT 7730</strain>
    </source>
</reference>
<organism evidence="1 2">
    <name type="scientific">Marinomonas alcarazii</name>
    <dbReference type="NCBI Taxonomy" id="491949"/>
    <lineage>
        <taxon>Bacteria</taxon>
        <taxon>Pseudomonadati</taxon>
        <taxon>Pseudomonadota</taxon>
        <taxon>Gammaproteobacteria</taxon>
        <taxon>Oceanospirillales</taxon>
        <taxon>Oceanospirillaceae</taxon>
        <taxon>Marinomonas</taxon>
    </lineage>
</organism>
<dbReference type="EMBL" id="QKLW01000002">
    <property type="protein sequence ID" value="PYF83432.1"/>
    <property type="molecule type" value="Genomic_DNA"/>
</dbReference>
<dbReference type="RefSeq" id="WP_110573840.1">
    <property type="nucleotide sequence ID" value="NZ_QKLW01000002.1"/>
</dbReference>
<keyword evidence="2" id="KW-1185">Reference proteome</keyword>